<keyword evidence="2" id="KW-1185">Reference proteome</keyword>
<dbReference type="Proteomes" id="UP000649617">
    <property type="component" value="Unassembled WGS sequence"/>
</dbReference>
<evidence type="ECO:0000313" key="2">
    <source>
        <dbReference type="Proteomes" id="UP000649617"/>
    </source>
</evidence>
<name>A0A812U273_SYMPI</name>
<sequence>AVEVVGDLLQEYAQQERQASFEQWRARLEDNVVQQMAWVKKRADEAHAASKPPGPLAAIDCMPLQRILASLPRPEGVAVSLSITAEGLRKATKCMLHKACGPDQWDAASLLRLPGQFWEGLAAVWNQALSCNKAVDLILGFAACVWSGAGGLYHGLSCPVA</sequence>
<accession>A0A812U273</accession>
<feature type="non-terminal residue" evidence="1">
    <location>
        <position position="1"/>
    </location>
</feature>
<gene>
    <name evidence="1" type="primary">Ptchd3</name>
    <name evidence="1" type="ORF">SPIL2461_LOCUS14730</name>
</gene>
<evidence type="ECO:0000313" key="1">
    <source>
        <dbReference type="EMBL" id="CAE7553966.1"/>
    </source>
</evidence>
<protein>
    <submittedName>
        <fullName evidence="1">Ptchd3 protein</fullName>
    </submittedName>
</protein>
<comment type="caution">
    <text evidence="1">The sequence shown here is derived from an EMBL/GenBank/DDBJ whole genome shotgun (WGS) entry which is preliminary data.</text>
</comment>
<dbReference type="OrthoDB" id="421040at2759"/>
<reference evidence="1" key="1">
    <citation type="submission" date="2021-02" db="EMBL/GenBank/DDBJ databases">
        <authorList>
            <person name="Dougan E. K."/>
            <person name="Rhodes N."/>
            <person name="Thang M."/>
            <person name="Chan C."/>
        </authorList>
    </citation>
    <scope>NUCLEOTIDE SEQUENCE</scope>
</reference>
<dbReference type="AlphaFoldDB" id="A0A812U273"/>
<proteinExistence type="predicted"/>
<dbReference type="EMBL" id="CAJNIZ010034593">
    <property type="protein sequence ID" value="CAE7553966.1"/>
    <property type="molecule type" value="Genomic_DNA"/>
</dbReference>
<organism evidence="1 2">
    <name type="scientific">Symbiodinium pilosum</name>
    <name type="common">Dinoflagellate</name>
    <dbReference type="NCBI Taxonomy" id="2952"/>
    <lineage>
        <taxon>Eukaryota</taxon>
        <taxon>Sar</taxon>
        <taxon>Alveolata</taxon>
        <taxon>Dinophyceae</taxon>
        <taxon>Suessiales</taxon>
        <taxon>Symbiodiniaceae</taxon>
        <taxon>Symbiodinium</taxon>
    </lineage>
</organism>